<feature type="region of interest" description="Disordered" evidence="1">
    <location>
        <begin position="1"/>
        <end position="104"/>
    </location>
</feature>
<proteinExistence type="predicted"/>
<accession>A0AAD7CMB4</accession>
<evidence type="ECO:0000313" key="2">
    <source>
        <dbReference type="EMBL" id="KAJ7653021.1"/>
    </source>
</evidence>
<name>A0AAD7CMB4_MYCRO</name>
<gene>
    <name evidence="2" type="ORF">B0H17DRAFT_1147208</name>
</gene>
<evidence type="ECO:0000313" key="3">
    <source>
        <dbReference type="Proteomes" id="UP001221757"/>
    </source>
</evidence>
<feature type="compositionally biased region" description="Acidic residues" evidence="1">
    <location>
        <begin position="122"/>
        <end position="157"/>
    </location>
</feature>
<organism evidence="2 3">
    <name type="scientific">Mycena rosella</name>
    <name type="common">Pink bonnet</name>
    <name type="synonym">Agaricus rosellus</name>
    <dbReference type="NCBI Taxonomy" id="1033263"/>
    <lineage>
        <taxon>Eukaryota</taxon>
        <taxon>Fungi</taxon>
        <taxon>Dikarya</taxon>
        <taxon>Basidiomycota</taxon>
        <taxon>Agaricomycotina</taxon>
        <taxon>Agaricomycetes</taxon>
        <taxon>Agaricomycetidae</taxon>
        <taxon>Agaricales</taxon>
        <taxon>Marasmiineae</taxon>
        <taxon>Mycenaceae</taxon>
        <taxon>Mycena</taxon>
    </lineage>
</organism>
<comment type="caution">
    <text evidence="2">The sequence shown here is derived from an EMBL/GenBank/DDBJ whole genome shotgun (WGS) entry which is preliminary data.</text>
</comment>
<sequence length="333" mass="37121">MLSRKREREHRRSANAKPYAKPTFYPSRQPRVFAPSSEADEEDAGPSGTRSPSPDHDIEMPLELDPDAQWDMASNAGAGIAYASDSEALPGPSEGAENDFVLEPPASIPYRAPRLFPSAAENSEDEGDIDDGVDSDEDIREEDSEGEDPDDDPDLFDWESFKAPTDGLAEWEKLGESYEAEAAAIAHKLSAYDLAICRAFSYKVQTNTTDRAFKKLPRAFPQAPPLPKLDALRARINFLAGFKPEIYDCCINSCLCYAGPNADLTSCPYCKEPRRRANGKSRKKFTYIPLIPRLVAFAGNRDITEKHQYRAEHQYEPGTTTDVFDGEHYRSLL</sequence>
<keyword evidence="3" id="KW-1185">Reference proteome</keyword>
<protein>
    <submittedName>
        <fullName evidence="2">Uncharacterized protein</fullName>
    </submittedName>
</protein>
<feature type="region of interest" description="Disordered" evidence="1">
    <location>
        <begin position="118"/>
        <end position="157"/>
    </location>
</feature>
<reference evidence="2" key="1">
    <citation type="submission" date="2023-03" db="EMBL/GenBank/DDBJ databases">
        <title>Massive genome expansion in bonnet fungi (Mycena s.s.) driven by repeated elements and novel gene families across ecological guilds.</title>
        <authorList>
            <consortium name="Lawrence Berkeley National Laboratory"/>
            <person name="Harder C.B."/>
            <person name="Miyauchi S."/>
            <person name="Viragh M."/>
            <person name="Kuo A."/>
            <person name="Thoen E."/>
            <person name="Andreopoulos B."/>
            <person name="Lu D."/>
            <person name="Skrede I."/>
            <person name="Drula E."/>
            <person name="Henrissat B."/>
            <person name="Morin E."/>
            <person name="Kohler A."/>
            <person name="Barry K."/>
            <person name="LaButti K."/>
            <person name="Morin E."/>
            <person name="Salamov A."/>
            <person name="Lipzen A."/>
            <person name="Mereny Z."/>
            <person name="Hegedus B."/>
            <person name="Baldrian P."/>
            <person name="Stursova M."/>
            <person name="Weitz H."/>
            <person name="Taylor A."/>
            <person name="Grigoriev I.V."/>
            <person name="Nagy L.G."/>
            <person name="Martin F."/>
            <person name="Kauserud H."/>
        </authorList>
    </citation>
    <scope>NUCLEOTIDE SEQUENCE</scope>
    <source>
        <strain evidence="2">CBHHK067</strain>
    </source>
</reference>
<dbReference type="Proteomes" id="UP001221757">
    <property type="component" value="Unassembled WGS sequence"/>
</dbReference>
<feature type="compositionally biased region" description="Basic and acidic residues" evidence="1">
    <location>
        <begin position="1"/>
        <end position="12"/>
    </location>
</feature>
<evidence type="ECO:0000256" key="1">
    <source>
        <dbReference type="SAM" id="MobiDB-lite"/>
    </source>
</evidence>
<dbReference type="EMBL" id="JARKIE010000339">
    <property type="protein sequence ID" value="KAJ7653021.1"/>
    <property type="molecule type" value="Genomic_DNA"/>
</dbReference>
<dbReference type="AlphaFoldDB" id="A0AAD7CMB4"/>